<dbReference type="InterPro" id="IPR029021">
    <property type="entry name" value="Prot-tyrosine_phosphatase-like"/>
</dbReference>
<dbReference type="EMBL" id="DQAY01000128">
    <property type="protein sequence ID" value="HCO25388.1"/>
    <property type="molecule type" value="Genomic_DNA"/>
</dbReference>
<dbReference type="InterPro" id="IPR002321">
    <property type="entry name" value="Cyt_c_II"/>
</dbReference>
<gene>
    <name evidence="1" type="ORF">DIT97_21075</name>
</gene>
<dbReference type="GO" id="GO:0020037">
    <property type="term" value="F:heme binding"/>
    <property type="evidence" value="ECO:0007669"/>
    <property type="project" value="InterPro"/>
</dbReference>
<dbReference type="Gene3D" id="3.90.190.10">
    <property type="entry name" value="Protein tyrosine phosphatase superfamily"/>
    <property type="match status" value="1"/>
</dbReference>
<accession>A0A3D3RBB4</accession>
<evidence type="ECO:0000313" key="1">
    <source>
        <dbReference type="EMBL" id="HCO25388.1"/>
    </source>
</evidence>
<dbReference type="GO" id="GO:0009055">
    <property type="term" value="F:electron transfer activity"/>
    <property type="evidence" value="ECO:0007669"/>
    <property type="project" value="InterPro"/>
</dbReference>
<evidence type="ECO:0008006" key="3">
    <source>
        <dbReference type="Google" id="ProtNLM"/>
    </source>
</evidence>
<dbReference type="GO" id="GO:0022900">
    <property type="term" value="P:electron transport chain"/>
    <property type="evidence" value="ECO:0007669"/>
    <property type="project" value="InterPro"/>
</dbReference>
<dbReference type="Pfam" id="PF01322">
    <property type="entry name" value="Cytochrom_C_2"/>
    <property type="match status" value="1"/>
</dbReference>
<dbReference type="InterPro" id="IPR010980">
    <property type="entry name" value="Cyt_c/b562"/>
</dbReference>
<dbReference type="AlphaFoldDB" id="A0A3D3RBB4"/>
<name>A0A3D3RBB4_9PLAN</name>
<dbReference type="SUPFAM" id="SSF52799">
    <property type="entry name" value="(Phosphotyrosine protein) phosphatases II"/>
    <property type="match status" value="1"/>
</dbReference>
<evidence type="ECO:0000313" key="2">
    <source>
        <dbReference type="Proteomes" id="UP000263642"/>
    </source>
</evidence>
<dbReference type="Gene3D" id="1.20.120.10">
    <property type="entry name" value="Cytochrome c/b562"/>
    <property type="match status" value="1"/>
</dbReference>
<dbReference type="PROSITE" id="PS51009">
    <property type="entry name" value="CYTCII"/>
    <property type="match status" value="1"/>
</dbReference>
<organism evidence="1 2">
    <name type="scientific">Gimesia maris</name>
    <dbReference type="NCBI Taxonomy" id="122"/>
    <lineage>
        <taxon>Bacteria</taxon>
        <taxon>Pseudomonadati</taxon>
        <taxon>Planctomycetota</taxon>
        <taxon>Planctomycetia</taxon>
        <taxon>Planctomycetales</taxon>
        <taxon>Planctomycetaceae</taxon>
        <taxon>Gimesia</taxon>
    </lineage>
</organism>
<reference evidence="1 2" key="1">
    <citation type="journal article" date="2018" name="Nat. Biotechnol.">
        <title>A standardized bacterial taxonomy based on genome phylogeny substantially revises the tree of life.</title>
        <authorList>
            <person name="Parks D.H."/>
            <person name="Chuvochina M."/>
            <person name="Waite D.W."/>
            <person name="Rinke C."/>
            <person name="Skarshewski A."/>
            <person name="Chaumeil P.A."/>
            <person name="Hugenholtz P."/>
        </authorList>
    </citation>
    <scope>NUCLEOTIDE SEQUENCE [LARGE SCALE GENOMIC DNA]</scope>
    <source>
        <strain evidence="1">UBA9375</strain>
    </source>
</reference>
<sequence length="304" mass="33714">MVLIRLLVLVCLVGTGILIETLAAQNEQTNSKTVTHAAQFHSLSIPGLDNVFQIDRQFYSGSGPHREQSFQALKKLGIKTIVSVDGTMPDLVHARKAGMKYIHIPIGYDGVSEDAGLAFARVARDLKGPVYIHCHHGKHRGPTAAAVVGLCRGSLDQNSALQFLTQAGTSKDYSGLWKDVKTFKVPEANAILPELVETAKVPPMVTAMTLISHNFELAGKLQQSKPGDQKERLRVLVLLREEFHETARKYSDDYDEMFKQWLTESEAQVKELEAAVQQGNQQAFSTGMKNLKSQCKRCHKAYRD</sequence>
<protein>
    <recommendedName>
        <fullName evidence="3">Cytochrome C</fullName>
    </recommendedName>
</protein>
<dbReference type="Proteomes" id="UP000263642">
    <property type="component" value="Unassembled WGS sequence"/>
</dbReference>
<dbReference type="SUPFAM" id="SSF47175">
    <property type="entry name" value="Cytochromes"/>
    <property type="match status" value="1"/>
</dbReference>
<comment type="caution">
    <text evidence="1">The sequence shown here is derived from an EMBL/GenBank/DDBJ whole genome shotgun (WGS) entry which is preliminary data.</text>
</comment>
<proteinExistence type="predicted"/>
<dbReference type="GO" id="GO:0005506">
    <property type="term" value="F:iron ion binding"/>
    <property type="evidence" value="ECO:0007669"/>
    <property type="project" value="InterPro"/>
</dbReference>